<dbReference type="Pfam" id="PF05362">
    <property type="entry name" value="Lon_C"/>
    <property type="match status" value="1"/>
</dbReference>
<comment type="catalytic activity">
    <reaction evidence="1">
        <text>Hydrolysis of proteins in presence of ATP.</text>
        <dbReference type="EC" id="3.4.21.53"/>
    </reaction>
</comment>
<accession>A0A417ZBB6</accession>
<dbReference type="AlphaFoldDB" id="A0A417ZBB6"/>
<dbReference type="InterPro" id="IPR008269">
    <property type="entry name" value="Lon_proteolytic"/>
</dbReference>
<reference evidence="3 4" key="1">
    <citation type="submission" date="2018-08" db="EMBL/GenBank/DDBJ databases">
        <title>Whole genome sequence analysis of Dermacoccus abyssi bacteria isolated from Deep Mariana trench Micromonospora spp reveals genes involved in the environmental adaptation and production of secondary metabolites.</title>
        <authorList>
            <person name="Abdel-Mageed W.M."/>
            <person name="Lehri B."/>
            <person name="Nouioui I."/>
            <person name="Goodfellow I."/>
            <person name="Jaspars M."/>
            <person name="Karlyshev A."/>
        </authorList>
    </citation>
    <scope>NUCLEOTIDE SEQUENCE [LARGE SCALE GENOMIC DNA]</scope>
    <source>
        <strain evidence="3 4">MT1.1</strain>
    </source>
</reference>
<dbReference type="GO" id="GO:0004252">
    <property type="term" value="F:serine-type endopeptidase activity"/>
    <property type="evidence" value="ECO:0007669"/>
    <property type="project" value="UniProtKB-UniRule"/>
</dbReference>
<dbReference type="EC" id="3.4.21.53" evidence="1"/>
<dbReference type="InterPro" id="IPR036034">
    <property type="entry name" value="PDZ_sf"/>
</dbReference>
<dbReference type="PROSITE" id="PS51786">
    <property type="entry name" value="LON_PROTEOLYTIC"/>
    <property type="match status" value="1"/>
</dbReference>
<dbReference type="GO" id="GO:0005524">
    <property type="term" value="F:ATP binding"/>
    <property type="evidence" value="ECO:0007669"/>
    <property type="project" value="InterPro"/>
</dbReference>
<dbReference type="Pfam" id="PF13180">
    <property type="entry name" value="PDZ_2"/>
    <property type="match status" value="1"/>
</dbReference>
<dbReference type="SMART" id="SM00228">
    <property type="entry name" value="PDZ"/>
    <property type="match status" value="1"/>
</dbReference>
<feature type="active site" evidence="1">
    <location>
        <position position="288"/>
    </location>
</feature>
<keyword evidence="1" id="KW-0720">Serine protease</keyword>
<dbReference type="Proteomes" id="UP000285376">
    <property type="component" value="Unassembled WGS sequence"/>
</dbReference>
<dbReference type="Gene3D" id="3.30.230.10">
    <property type="match status" value="1"/>
</dbReference>
<feature type="active site" evidence="1">
    <location>
        <position position="243"/>
    </location>
</feature>
<dbReference type="InterPro" id="IPR014721">
    <property type="entry name" value="Ribsml_uS5_D2-typ_fold_subgr"/>
</dbReference>
<evidence type="ECO:0000259" key="2">
    <source>
        <dbReference type="PROSITE" id="PS51786"/>
    </source>
</evidence>
<dbReference type="GO" id="GO:0006508">
    <property type="term" value="P:proteolysis"/>
    <property type="evidence" value="ECO:0007669"/>
    <property type="project" value="UniProtKB-KW"/>
</dbReference>
<evidence type="ECO:0000313" key="4">
    <source>
        <dbReference type="Proteomes" id="UP000285376"/>
    </source>
</evidence>
<gene>
    <name evidence="3" type="ORF">D1832_00355</name>
</gene>
<dbReference type="InterPro" id="IPR020568">
    <property type="entry name" value="Ribosomal_Su5_D2-typ_SF"/>
</dbReference>
<feature type="domain" description="Lon proteolytic" evidence="2">
    <location>
        <begin position="236"/>
        <end position="336"/>
    </location>
</feature>
<dbReference type="InterPro" id="IPR001478">
    <property type="entry name" value="PDZ"/>
</dbReference>
<name>A0A417ZBB6_9MICO</name>
<dbReference type="RefSeq" id="WP_118912141.1">
    <property type="nucleotide sequence ID" value="NZ_CBCRVH010000001.1"/>
</dbReference>
<dbReference type="SUPFAM" id="SSF50156">
    <property type="entry name" value="PDZ domain-like"/>
    <property type="match status" value="1"/>
</dbReference>
<dbReference type="GO" id="GO:0004176">
    <property type="term" value="F:ATP-dependent peptidase activity"/>
    <property type="evidence" value="ECO:0007669"/>
    <property type="project" value="UniProtKB-UniRule"/>
</dbReference>
<keyword evidence="1" id="KW-0645">Protease</keyword>
<organism evidence="3 4">
    <name type="scientific">Dermacoccus abyssi</name>
    <dbReference type="NCBI Taxonomy" id="322596"/>
    <lineage>
        <taxon>Bacteria</taxon>
        <taxon>Bacillati</taxon>
        <taxon>Actinomycetota</taxon>
        <taxon>Actinomycetes</taxon>
        <taxon>Micrococcales</taxon>
        <taxon>Dermacoccaceae</taxon>
        <taxon>Dermacoccus</taxon>
    </lineage>
</organism>
<comment type="caution">
    <text evidence="3">The sequence shown here is derived from an EMBL/GenBank/DDBJ whole genome shotgun (WGS) entry which is preliminary data.</text>
</comment>
<proteinExistence type="inferred from homology"/>
<dbReference type="EMBL" id="QWLM01000001">
    <property type="protein sequence ID" value="RHW47941.1"/>
    <property type="molecule type" value="Genomic_DNA"/>
</dbReference>
<evidence type="ECO:0000313" key="3">
    <source>
        <dbReference type="EMBL" id="RHW47941.1"/>
    </source>
</evidence>
<keyword evidence="1" id="KW-0378">Hydrolase</keyword>
<sequence length="348" mass="36231">MALQRRTKIVLCVFLLLVAALIASVAIKVPYVILRPGPAPDTLGSLDGKRILQVSGTKTYPTTGSLRFTTVSMYGGPGNRPSALEYAFALTDSHAEIYKESDLFAPETTREQVEQQNAAEMTGSQSAAEVVAARKAGFTVPETIEIAAVSEKAAAKKLLRTKDVITSVNGVAVKDSPTLQREMKKVKPGEKVKLGITRAGKPMTLEVPTQEVDGRAVMGVALNPKASLPFTVKLAVGDVGGPSAGLMFTLAIYDTVTPGPLTGGKHIAGTGTMNSVGEVGPIGGVKEKVVGAREEGATAFLAPADNCAELKGNVPDGLSVYRVATIDEAVKAVEGIAKNDTKGLARCG</sequence>
<dbReference type="PANTHER" id="PTHR10046">
    <property type="entry name" value="ATP DEPENDENT LON PROTEASE FAMILY MEMBER"/>
    <property type="match status" value="1"/>
</dbReference>
<dbReference type="SUPFAM" id="SSF54211">
    <property type="entry name" value="Ribosomal protein S5 domain 2-like"/>
    <property type="match status" value="1"/>
</dbReference>
<protein>
    <recommendedName>
        <fullName evidence="1">endopeptidase La</fullName>
        <ecNumber evidence="1">3.4.21.53</ecNumber>
    </recommendedName>
</protein>
<evidence type="ECO:0000256" key="1">
    <source>
        <dbReference type="PROSITE-ProRule" id="PRU01122"/>
    </source>
</evidence>
<dbReference type="InterPro" id="IPR027065">
    <property type="entry name" value="Lon_Prtase"/>
</dbReference>
<comment type="similarity">
    <text evidence="1">Belongs to the peptidase S16 family.</text>
</comment>
<dbReference type="GO" id="GO:0030163">
    <property type="term" value="P:protein catabolic process"/>
    <property type="evidence" value="ECO:0007669"/>
    <property type="project" value="InterPro"/>
</dbReference>